<dbReference type="InterPro" id="IPR012334">
    <property type="entry name" value="Pectin_lyas_fold"/>
</dbReference>
<organism evidence="3 4">
    <name type="scientific">Pseudoxanthomonas sacheonensis</name>
    <dbReference type="NCBI Taxonomy" id="443615"/>
    <lineage>
        <taxon>Bacteria</taxon>
        <taxon>Pseudomonadati</taxon>
        <taxon>Pseudomonadota</taxon>
        <taxon>Gammaproteobacteria</taxon>
        <taxon>Lysobacterales</taxon>
        <taxon>Lysobacteraceae</taxon>
        <taxon>Pseudoxanthomonas</taxon>
    </lineage>
</organism>
<dbReference type="Gene3D" id="2.160.20.10">
    <property type="entry name" value="Single-stranded right-handed beta-helix, Pectin lyase-like"/>
    <property type="match status" value="1"/>
</dbReference>
<dbReference type="NCBIfam" id="TIGR03805">
    <property type="entry name" value="beta_helix_1"/>
    <property type="match status" value="1"/>
</dbReference>
<evidence type="ECO:0000259" key="2">
    <source>
        <dbReference type="Pfam" id="PF13229"/>
    </source>
</evidence>
<dbReference type="RefSeq" id="WP_310089572.1">
    <property type="nucleotide sequence ID" value="NZ_JAVDTT010000001.1"/>
</dbReference>
<feature type="signal peptide" evidence="1">
    <location>
        <begin position="1"/>
        <end position="18"/>
    </location>
</feature>
<keyword evidence="1" id="KW-0732">Signal</keyword>
<accession>A0ABU1RLW8</accession>
<proteinExistence type="predicted"/>
<comment type="caution">
    <text evidence="3">The sequence shown here is derived from an EMBL/GenBank/DDBJ whole genome shotgun (WGS) entry which is preliminary data.</text>
</comment>
<dbReference type="InterPro" id="IPR011050">
    <property type="entry name" value="Pectin_lyase_fold/virulence"/>
</dbReference>
<feature type="domain" description="Right handed beta helix" evidence="2">
    <location>
        <begin position="96"/>
        <end position="242"/>
    </location>
</feature>
<feature type="chain" id="PRO_5045371078" evidence="1">
    <location>
        <begin position="19"/>
        <end position="411"/>
    </location>
</feature>
<evidence type="ECO:0000313" key="4">
    <source>
        <dbReference type="Proteomes" id="UP001254759"/>
    </source>
</evidence>
<evidence type="ECO:0000313" key="3">
    <source>
        <dbReference type="EMBL" id="MDR6839762.1"/>
    </source>
</evidence>
<reference evidence="3 4" key="1">
    <citation type="submission" date="2023-07" db="EMBL/GenBank/DDBJ databases">
        <title>Sorghum-associated microbial communities from plants grown in Nebraska, USA.</title>
        <authorList>
            <person name="Schachtman D."/>
        </authorList>
    </citation>
    <scope>NUCLEOTIDE SEQUENCE [LARGE SCALE GENOMIC DNA]</scope>
    <source>
        <strain evidence="3 4">BE107</strain>
    </source>
</reference>
<dbReference type="SUPFAM" id="SSF51126">
    <property type="entry name" value="Pectin lyase-like"/>
    <property type="match status" value="1"/>
</dbReference>
<dbReference type="Proteomes" id="UP001254759">
    <property type="component" value="Unassembled WGS sequence"/>
</dbReference>
<protein>
    <submittedName>
        <fullName evidence="3">Parallel beta-helix repeat protein</fullName>
    </submittedName>
</protein>
<sequence length="411" mass="43198">MRQHVVVVALLLALSACQKDQTAPASAAVAAGDAGFAATLHERLLDAKPGEVIEIPAGKFSFDRSLTLRANGVTIRGAGMDKSVLSFKGQKAGAEGLLVNGDDFTIENLTIEDSKGDGLKISESKNVTIRKVKVQWTGGPSTKNGAYGLYPVLTKNVLIEDSVAIGASDAGIYVGQSDGVIVRRSRAESNVAGIEIENTINADVYENVATKNTGGILVFNMPNLTQQGGNIRVFNNKVIANNTENFGAKGTPVASVPAGSGMVVNANDDVEIFDNEISDNATANFIISSVYSTGYKDSSMAKDFDPYPERIYVHGNKVSGGGDSPDGLDLKALKVAMFGLSGSFPDVLWDGYYNKDRKVDGKAAAGPEICLRDVSGVVNADGPGGYKNPSKDAKLFECDLPRLPAVDLGRG</sequence>
<evidence type="ECO:0000256" key="1">
    <source>
        <dbReference type="SAM" id="SignalP"/>
    </source>
</evidence>
<dbReference type="InterPro" id="IPR006626">
    <property type="entry name" value="PbH1"/>
</dbReference>
<dbReference type="InterPro" id="IPR039448">
    <property type="entry name" value="Beta_helix"/>
</dbReference>
<dbReference type="SMART" id="SM00710">
    <property type="entry name" value="PbH1"/>
    <property type="match status" value="8"/>
</dbReference>
<dbReference type="PROSITE" id="PS51257">
    <property type="entry name" value="PROKAR_LIPOPROTEIN"/>
    <property type="match status" value="1"/>
</dbReference>
<name>A0ABU1RLW8_9GAMM</name>
<gene>
    <name evidence="3" type="ORF">J2W94_000026</name>
</gene>
<dbReference type="EMBL" id="JAVDTT010000001">
    <property type="protein sequence ID" value="MDR6839762.1"/>
    <property type="molecule type" value="Genomic_DNA"/>
</dbReference>
<keyword evidence="4" id="KW-1185">Reference proteome</keyword>
<dbReference type="Pfam" id="PF13229">
    <property type="entry name" value="Beta_helix"/>
    <property type="match status" value="1"/>
</dbReference>
<dbReference type="InterPro" id="IPR022442">
    <property type="entry name" value="SO_2930-like_dom"/>
</dbReference>